<feature type="domain" description="Protein kinase" evidence="1">
    <location>
        <begin position="1"/>
        <end position="76"/>
    </location>
</feature>
<proteinExistence type="predicted"/>
<evidence type="ECO:0000259" key="1">
    <source>
        <dbReference type="PROSITE" id="PS50011"/>
    </source>
</evidence>
<comment type="caution">
    <text evidence="2">The sequence shown here is derived from an EMBL/GenBank/DDBJ whole genome shotgun (WGS) entry which is preliminary data.</text>
</comment>
<dbReference type="Pfam" id="PF00069">
    <property type="entry name" value="Pkinase"/>
    <property type="match status" value="1"/>
</dbReference>
<keyword evidence="2" id="KW-0418">Kinase</keyword>
<feature type="non-terminal residue" evidence="2">
    <location>
        <position position="76"/>
    </location>
</feature>
<dbReference type="EMBL" id="NBNE01006515">
    <property type="protein sequence ID" value="OWZ01933.1"/>
    <property type="molecule type" value="Genomic_DNA"/>
</dbReference>
<gene>
    <name evidence="2" type="ORF">PHMEG_00026600</name>
</gene>
<dbReference type="GO" id="GO:0004674">
    <property type="term" value="F:protein serine/threonine kinase activity"/>
    <property type="evidence" value="ECO:0007669"/>
    <property type="project" value="UniProtKB-KW"/>
</dbReference>
<protein>
    <submittedName>
        <fullName evidence="2">Serine/threonine protein kinase</fullName>
    </submittedName>
</protein>
<dbReference type="InterPro" id="IPR000719">
    <property type="entry name" value="Prot_kinase_dom"/>
</dbReference>
<keyword evidence="3" id="KW-1185">Reference proteome</keyword>
<name>A0A225V987_9STRA</name>
<dbReference type="PROSITE" id="PS00108">
    <property type="entry name" value="PROTEIN_KINASE_ST"/>
    <property type="match status" value="1"/>
</dbReference>
<dbReference type="InterPro" id="IPR008271">
    <property type="entry name" value="Ser/Thr_kinase_AS"/>
</dbReference>
<dbReference type="Gene3D" id="1.10.510.10">
    <property type="entry name" value="Transferase(Phosphotransferase) domain 1"/>
    <property type="match status" value="1"/>
</dbReference>
<dbReference type="Proteomes" id="UP000198211">
    <property type="component" value="Unassembled WGS sequence"/>
</dbReference>
<accession>A0A225V987</accession>
<dbReference type="AlphaFoldDB" id="A0A225V987"/>
<organism evidence="2 3">
    <name type="scientific">Phytophthora megakarya</name>
    <dbReference type="NCBI Taxonomy" id="4795"/>
    <lineage>
        <taxon>Eukaryota</taxon>
        <taxon>Sar</taxon>
        <taxon>Stramenopiles</taxon>
        <taxon>Oomycota</taxon>
        <taxon>Peronosporomycetes</taxon>
        <taxon>Peronosporales</taxon>
        <taxon>Peronosporaceae</taxon>
        <taxon>Phytophthora</taxon>
    </lineage>
</organism>
<keyword evidence="2" id="KW-0808">Transferase</keyword>
<reference evidence="3" key="1">
    <citation type="submission" date="2017-03" db="EMBL/GenBank/DDBJ databases">
        <title>Phytopthora megakarya and P. palmivora, two closely related causual agents of cacao black pod achieved similar genome size and gene model numbers by different mechanisms.</title>
        <authorList>
            <person name="Ali S."/>
            <person name="Shao J."/>
            <person name="Larry D.J."/>
            <person name="Kronmiller B."/>
            <person name="Shen D."/>
            <person name="Strem M.D."/>
            <person name="Melnick R.L."/>
            <person name="Guiltinan M.J."/>
            <person name="Tyler B.M."/>
            <person name="Meinhardt L.W."/>
            <person name="Bailey B.A."/>
        </authorList>
    </citation>
    <scope>NUCLEOTIDE SEQUENCE [LARGE SCALE GENOMIC DNA]</scope>
    <source>
        <strain evidence="3">zdho120</strain>
    </source>
</reference>
<dbReference type="GO" id="GO:0005524">
    <property type="term" value="F:ATP binding"/>
    <property type="evidence" value="ECO:0007669"/>
    <property type="project" value="InterPro"/>
</dbReference>
<evidence type="ECO:0000313" key="2">
    <source>
        <dbReference type="EMBL" id="OWZ01933.1"/>
    </source>
</evidence>
<dbReference type="InterPro" id="IPR011009">
    <property type="entry name" value="Kinase-like_dom_sf"/>
</dbReference>
<evidence type="ECO:0000313" key="3">
    <source>
        <dbReference type="Proteomes" id="UP000198211"/>
    </source>
</evidence>
<keyword evidence="2" id="KW-0723">Serine/threonine-protein kinase</keyword>
<dbReference type="OrthoDB" id="10252171at2759"/>
<dbReference type="PROSITE" id="PS50011">
    <property type="entry name" value="PROTEIN_KINASE_DOM"/>
    <property type="match status" value="1"/>
</dbReference>
<dbReference type="SUPFAM" id="SSF56112">
    <property type="entry name" value="Protein kinase-like (PK-like)"/>
    <property type="match status" value="1"/>
</dbReference>
<sequence length="76" mass="8336">MNKPRKNISVNQLFGMDSTTLTSSRCTEGVMSDTQFSLSANTSNLHENKVVHGDLKCNNTLVDSDAAKICDFGFSY</sequence>